<keyword evidence="2" id="KW-1185">Reference proteome</keyword>
<dbReference type="EMBL" id="BMBA01000009">
    <property type="protein sequence ID" value="GFZ34080.1"/>
    <property type="molecule type" value="Genomic_DNA"/>
</dbReference>
<gene>
    <name evidence="1" type="ORF">CSC2_46060</name>
</gene>
<name>A0ABQ1EHH7_9CLOT</name>
<proteinExistence type="predicted"/>
<sequence length="51" mass="5781">MTCITFIKAEISNVFPRLNLNLLNFIIDILNPSAQNLANNIIPYFSLQSNL</sequence>
<comment type="caution">
    <text evidence="1">The sequence shown here is derived from an EMBL/GenBank/DDBJ whole genome shotgun (WGS) entry which is preliminary data.</text>
</comment>
<reference evidence="1 2" key="1">
    <citation type="journal article" date="2021" name="Int. J. Syst. Evol. Microbiol.">
        <title>Clostridium zeae sp. nov., isolated from corn silage.</title>
        <authorList>
            <person name="Kobayashi H."/>
            <person name="Tanizawa Y."/>
            <person name="Yagura M."/>
            <person name="Sakamoto M."/>
            <person name="Ohkuma M."/>
            <person name="Tohno M."/>
        </authorList>
    </citation>
    <scope>NUCLEOTIDE SEQUENCE [LARGE SCALE GENOMIC DNA]</scope>
    <source>
        <strain evidence="1 2">CSC2</strain>
    </source>
</reference>
<evidence type="ECO:0000313" key="2">
    <source>
        <dbReference type="Proteomes" id="UP000663802"/>
    </source>
</evidence>
<evidence type="ECO:0000313" key="1">
    <source>
        <dbReference type="EMBL" id="GFZ34080.1"/>
    </source>
</evidence>
<accession>A0ABQ1EHH7</accession>
<protein>
    <submittedName>
        <fullName evidence="1">Uncharacterized protein</fullName>
    </submittedName>
</protein>
<dbReference type="Proteomes" id="UP000663802">
    <property type="component" value="Unassembled WGS sequence"/>
</dbReference>
<organism evidence="1 2">
    <name type="scientific">Clostridium zeae</name>
    <dbReference type="NCBI Taxonomy" id="2759022"/>
    <lineage>
        <taxon>Bacteria</taxon>
        <taxon>Bacillati</taxon>
        <taxon>Bacillota</taxon>
        <taxon>Clostridia</taxon>
        <taxon>Eubacteriales</taxon>
        <taxon>Clostridiaceae</taxon>
        <taxon>Clostridium</taxon>
    </lineage>
</organism>